<comment type="caution">
    <text evidence="2">The sequence shown here is derived from an EMBL/GenBank/DDBJ whole genome shotgun (WGS) entry which is preliminary data.</text>
</comment>
<accession>A0A9P2RYN0</accession>
<dbReference type="AlphaFoldDB" id="A0A9P2RYN0"/>
<dbReference type="EMBL" id="AIMD01000049">
    <property type="protein sequence ID" value="EJF93043.1"/>
    <property type="molecule type" value="Genomic_DNA"/>
</dbReference>
<gene>
    <name evidence="2" type="ORF">ME9_01485</name>
</gene>
<evidence type="ECO:0000313" key="3">
    <source>
        <dbReference type="Proteomes" id="UP000002648"/>
    </source>
</evidence>
<evidence type="ECO:0000313" key="2">
    <source>
        <dbReference type="EMBL" id="EJF93043.1"/>
    </source>
</evidence>
<dbReference type="RefSeq" id="WP_004860901.1">
    <property type="nucleotide sequence ID" value="NZ_JH725053.1"/>
</dbReference>
<name>A0A9P2RYN0_BARTA</name>
<reference evidence="2 3" key="1">
    <citation type="submission" date="2012-03" db="EMBL/GenBank/DDBJ databases">
        <title>The Genome Sequence of Bartonella taylorii 8TBB.</title>
        <authorList>
            <consortium name="The Broad Institute Genome Sequencing Platform"/>
            <consortium name="The Broad Institute Genome Sequencing Center for Infectious Disease"/>
            <person name="Feldgarden M."/>
            <person name="Kirby J."/>
            <person name="Kosoy M."/>
            <person name="Birtles R."/>
            <person name="Probert W.S."/>
            <person name="Chiaraviglio L."/>
            <person name="Young S.K."/>
            <person name="Zeng Q."/>
            <person name="Gargeya S."/>
            <person name="Fitzgerald M."/>
            <person name="Haas B."/>
            <person name="Abouelleil A."/>
            <person name="Alvarado L."/>
            <person name="Arachchi H.M."/>
            <person name="Berlin A."/>
            <person name="Chapman S.B."/>
            <person name="Gearin G."/>
            <person name="Goldberg J."/>
            <person name="Griggs A."/>
            <person name="Gujja S."/>
            <person name="Hansen M."/>
            <person name="Heiman D."/>
            <person name="Howarth C."/>
            <person name="Larimer J."/>
            <person name="Lui A."/>
            <person name="MacDonald P.J.P."/>
            <person name="McCowen C."/>
            <person name="Montmayeur A."/>
            <person name="Murphy C."/>
            <person name="Neiman D."/>
            <person name="Pearson M."/>
            <person name="Priest M."/>
            <person name="Roberts A."/>
            <person name="Saif S."/>
            <person name="Shea T."/>
            <person name="Sisk P."/>
            <person name="Stolte C."/>
            <person name="Sykes S."/>
            <person name="Wortman J."/>
            <person name="Nusbaum C."/>
            <person name="Birren B."/>
        </authorList>
    </citation>
    <scope>NUCLEOTIDE SEQUENCE [LARGE SCALE GENOMIC DNA]</scope>
    <source>
        <strain evidence="2 3">8TBB</strain>
    </source>
</reference>
<proteinExistence type="predicted"/>
<protein>
    <submittedName>
        <fullName evidence="2">Uncharacterized protein</fullName>
    </submittedName>
</protein>
<keyword evidence="3" id="KW-1185">Reference proteome</keyword>
<organism evidence="2 3">
    <name type="scientific">Bartonella taylorii 8TBB</name>
    <dbReference type="NCBI Taxonomy" id="1094560"/>
    <lineage>
        <taxon>Bacteria</taxon>
        <taxon>Pseudomonadati</taxon>
        <taxon>Pseudomonadota</taxon>
        <taxon>Alphaproteobacteria</taxon>
        <taxon>Hyphomicrobiales</taxon>
        <taxon>Bartonellaceae</taxon>
        <taxon>Bartonella</taxon>
    </lineage>
</organism>
<sequence>MGSSSSSRDSHGHSHPSSWFHSDSCDVDGYAYDVAANGIKGAVVGGLLGIPKGLSGIGHGMAIGAAQQGGNALINKIEIMLSLVK</sequence>
<dbReference type="Proteomes" id="UP000002648">
    <property type="component" value="Unassembled WGS sequence"/>
</dbReference>
<feature type="region of interest" description="Disordered" evidence="1">
    <location>
        <begin position="1"/>
        <end position="23"/>
    </location>
</feature>
<evidence type="ECO:0000256" key="1">
    <source>
        <dbReference type="SAM" id="MobiDB-lite"/>
    </source>
</evidence>